<dbReference type="InterPro" id="IPR010918">
    <property type="entry name" value="PurM-like_C_dom"/>
</dbReference>
<evidence type="ECO:0000259" key="1">
    <source>
        <dbReference type="Pfam" id="PF00586"/>
    </source>
</evidence>
<dbReference type="GO" id="GO:0009030">
    <property type="term" value="F:thiamine-phosphate kinase activity"/>
    <property type="evidence" value="ECO:0007669"/>
    <property type="project" value="InterPro"/>
</dbReference>
<dbReference type="CDD" id="cd02194">
    <property type="entry name" value="ThiL"/>
    <property type="match status" value="1"/>
</dbReference>
<dbReference type="InterPro" id="IPR006283">
    <property type="entry name" value="ThiL-like"/>
</dbReference>
<dbReference type="SUPFAM" id="SSF56042">
    <property type="entry name" value="PurM C-terminal domain-like"/>
    <property type="match status" value="1"/>
</dbReference>
<protein>
    <recommendedName>
        <fullName evidence="4">PurM-like N-terminal domain-containing protein</fullName>
    </recommendedName>
</protein>
<dbReference type="NCBIfam" id="TIGR01379">
    <property type="entry name" value="thiL"/>
    <property type="match status" value="1"/>
</dbReference>
<dbReference type="Pfam" id="PF00586">
    <property type="entry name" value="AIRS"/>
    <property type="match status" value="1"/>
</dbReference>
<dbReference type="GO" id="GO:0009228">
    <property type="term" value="P:thiamine biosynthetic process"/>
    <property type="evidence" value="ECO:0007669"/>
    <property type="project" value="InterPro"/>
</dbReference>
<dbReference type="Pfam" id="PF02769">
    <property type="entry name" value="AIRS_C"/>
    <property type="match status" value="1"/>
</dbReference>
<dbReference type="InterPro" id="IPR036676">
    <property type="entry name" value="PurM-like_C_sf"/>
</dbReference>
<dbReference type="InterPro" id="IPR016188">
    <property type="entry name" value="PurM-like_N"/>
</dbReference>
<evidence type="ECO:0000313" key="3">
    <source>
        <dbReference type="EMBL" id="GAI03185.1"/>
    </source>
</evidence>
<feature type="domain" description="PurM-like C-terminal" evidence="2">
    <location>
        <begin position="153"/>
        <end position="300"/>
    </location>
</feature>
<feature type="domain" description="PurM-like N-terminal" evidence="1">
    <location>
        <begin position="30"/>
        <end position="140"/>
    </location>
</feature>
<dbReference type="EMBL" id="BARV01008360">
    <property type="protein sequence ID" value="GAI03185.1"/>
    <property type="molecule type" value="Genomic_DNA"/>
</dbReference>
<dbReference type="PANTHER" id="PTHR30270:SF3">
    <property type="entry name" value="THIAMINE-MONOPHOSPHATE KINASE"/>
    <property type="match status" value="1"/>
</dbReference>
<dbReference type="HAMAP" id="MF_02128">
    <property type="entry name" value="TMP_kinase"/>
    <property type="match status" value="1"/>
</dbReference>
<feature type="non-terminal residue" evidence="3">
    <location>
        <position position="301"/>
    </location>
</feature>
<dbReference type="AlphaFoldDB" id="X1LLB1"/>
<evidence type="ECO:0008006" key="4">
    <source>
        <dbReference type="Google" id="ProtNLM"/>
    </source>
</evidence>
<sequence>MKLSEAGERALVELARKICRRGPRVRVGIGDDAAAIDIDGSCLVATTDMLVASRHFPPRTTPEQMARRAVVVNLSDLAAMGAEPLGLIFSVGLPRKLEVKFVERLVRGMDVAAREYDTHVVGGDLDESEEVVISGAAFGMARRRELLTRSGARAGDLIAVTGRLGAAAAGLRLLLKRHPAKGYRALARAQLEPRARVREGMVLARSGFVTSAIDVTDGLAANLWQLARESKVKLVIDRANVPEHPLVRKFVTRYGFGVDDFVLFGGEDFELLFTVRPRGWEKVRRALKRVGATATTIGRVA</sequence>
<dbReference type="Gene3D" id="3.90.650.10">
    <property type="entry name" value="PurM-like C-terminal domain"/>
    <property type="match status" value="1"/>
</dbReference>
<comment type="caution">
    <text evidence="3">The sequence shown here is derived from an EMBL/GenBank/DDBJ whole genome shotgun (WGS) entry which is preliminary data.</text>
</comment>
<name>X1LLB1_9ZZZZ</name>
<evidence type="ECO:0000259" key="2">
    <source>
        <dbReference type="Pfam" id="PF02769"/>
    </source>
</evidence>
<dbReference type="Gene3D" id="3.30.1330.10">
    <property type="entry name" value="PurM-like, N-terminal domain"/>
    <property type="match status" value="1"/>
</dbReference>
<dbReference type="SUPFAM" id="SSF55326">
    <property type="entry name" value="PurM N-terminal domain-like"/>
    <property type="match status" value="1"/>
</dbReference>
<gene>
    <name evidence="3" type="ORF">S06H3_16825</name>
</gene>
<organism evidence="3">
    <name type="scientific">marine sediment metagenome</name>
    <dbReference type="NCBI Taxonomy" id="412755"/>
    <lineage>
        <taxon>unclassified sequences</taxon>
        <taxon>metagenomes</taxon>
        <taxon>ecological metagenomes</taxon>
    </lineage>
</organism>
<dbReference type="InterPro" id="IPR036921">
    <property type="entry name" value="PurM-like_N_sf"/>
</dbReference>
<proteinExistence type="inferred from homology"/>
<dbReference type="PIRSF" id="PIRSF005303">
    <property type="entry name" value="Thiam_monoph_kin"/>
    <property type="match status" value="1"/>
</dbReference>
<accession>X1LLB1</accession>
<reference evidence="3" key="1">
    <citation type="journal article" date="2014" name="Front. Microbiol.">
        <title>High frequency of phylogenetically diverse reductive dehalogenase-homologous genes in deep subseafloor sedimentary metagenomes.</title>
        <authorList>
            <person name="Kawai M."/>
            <person name="Futagami T."/>
            <person name="Toyoda A."/>
            <person name="Takaki Y."/>
            <person name="Nishi S."/>
            <person name="Hori S."/>
            <person name="Arai W."/>
            <person name="Tsubouchi T."/>
            <person name="Morono Y."/>
            <person name="Uchiyama I."/>
            <person name="Ito T."/>
            <person name="Fujiyama A."/>
            <person name="Inagaki F."/>
            <person name="Takami H."/>
        </authorList>
    </citation>
    <scope>NUCLEOTIDE SEQUENCE</scope>
    <source>
        <strain evidence="3">Expedition CK06-06</strain>
    </source>
</reference>
<dbReference type="PANTHER" id="PTHR30270">
    <property type="entry name" value="THIAMINE-MONOPHOSPHATE KINASE"/>
    <property type="match status" value="1"/>
</dbReference>